<dbReference type="GO" id="GO:0006270">
    <property type="term" value="P:DNA replication initiation"/>
    <property type="evidence" value="ECO:0007669"/>
    <property type="project" value="InterPro"/>
</dbReference>
<comment type="caution">
    <text evidence="1">The sequence shown here is derived from an EMBL/GenBank/DDBJ whole genome shotgun (WGS) entry which is preliminary data.</text>
</comment>
<name>A0A520M3Q0_9GAMM</name>
<sequence>MNPGQKNLNSKKIEDYIDAIDNLFLKLELAYHYQFYKVFGSDNKLNEGKKLWANNLKKYDIEVINKASEEIIHSQPYFPTLTDIIKACEESKKNNALPTSEEAFIEALKSYSPRREFPWSHPIVYFAGKKTGWSSLNEKSRKEIFYDFKRNYESLIGLLNKGKKFSIPKNKTPKELKPLNQKLFASLRKKHNI</sequence>
<evidence type="ECO:0008006" key="3">
    <source>
        <dbReference type="Google" id="ProtNLM"/>
    </source>
</evidence>
<dbReference type="Pfam" id="PF06992">
    <property type="entry name" value="Phage_lambda_P"/>
    <property type="match status" value="1"/>
</dbReference>
<evidence type="ECO:0000313" key="2">
    <source>
        <dbReference type="Proteomes" id="UP000318359"/>
    </source>
</evidence>
<dbReference type="Gene3D" id="1.10.8.200">
    <property type="entry name" value="Replisome organizer (g39p helicase loader/inhibitor protein)"/>
    <property type="match status" value="1"/>
</dbReference>
<accession>A0A520M3Q0</accession>
<dbReference type="InterPro" id="IPR009731">
    <property type="entry name" value="P-like"/>
</dbReference>
<reference evidence="1 2" key="1">
    <citation type="submission" date="2019-02" db="EMBL/GenBank/DDBJ databases">
        <title>Prokaryotic population dynamics and viral predation in marine succession experiment using metagenomics: the confinement effect.</title>
        <authorList>
            <person name="Haro-Moreno J.M."/>
            <person name="Rodriguez-Valera F."/>
            <person name="Lopez-Perez M."/>
        </authorList>
    </citation>
    <scope>NUCLEOTIDE SEQUENCE [LARGE SCALE GENOMIC DNA]</scope>
    <source>
        <strain evidence="1">MED-G167</strain>
    </source>
</reference>
<organism evidence="1 2">
    <name type="scientific">SAR86 cluster bacterium</name>
    <dbReference type="NCBI Taxonomy" id="2030880"/>
    <lineage>
        <taxon>Bacteria</taxon>
        <taxon>Pseudomonadati</taxon>
        <taxon>Pseudomonadota</taxon>
        <taxon>Gammaproteobacteria</taxon>
        <taxon>SAR86 cluster</taxon>
    </lineage>
</organism>
<gene>
    <name evidence="1" type="ORF">EVB00_03645</name>
</gene>
<protein>
    <recommendedName>
        <fullName evidence="3">Replicative helicase inhibitor G39P N-terminal domain-containing protein</fullName>
    </recommendedName>
</protein>
<evidence type="ECO:0000313" key="1">
    <source>
        <dbReference type="EMBL" id="RZO15828.1"/>
    </source>
</evidence>
<dbReference type="EMBL" id="SHBM01000066">
    <property type="protein sequence ID" value="RZO15828.1"/>
    <property type="molecule type" value="Genomic_DNA"/>
</dbReference>
<dbReference type="AlphaFoldDB" id="A0A520M3Q0"/>
<dbReference type="Proteomes" id="UP000318359">
    <property type="component" value="Unassembled WGS sequence"/>
</dbReference>
<proteinExistence type="predicted"/>